<evidence type="ECO:0000259" key="5">
    <source>
        <dbReference type="Pfam" id="PF01248"/>
    </source>
</evidence>
<name>A0A8C3YKQ2_9CETA</name>
<organism evidence="6 7">
    <name type="scientific">Catagonus wagneri</name>
    <name type="common">Chacoan peccary</name>
    <dbReference type="NCBI Taxonomy" id="51154"/>
    <lineage>
        <taxon>Eukaryota</taxon>
        <taxon>Metazoa</taxon>
        <taxon>Chordata</taxon>
        <taxon>Craniata</taxon>
        <taxon>Vertebrata</taxon>
        <taxon>Euteleostomi</taxon>
        <taxon>Mammalia</taxon>
        <taxon>Eutheria</taxon>
        <taxon>Laurasiatheria</taxon>
        <taxon>Artiodactyla</taxon>
        <taxon>Suina</taxon>
        <taxon>Tayassuidae</taxon>
        <taxon>Catagonus</taxon>
    </lineage>
</organism>
<dbReference type="PRINTS" id="PR00881">
    <property type="entry name" value="L7ARS6FAMILY"/>
</dbReference>
<protein>
    <recommendedName>
        <fullName evidence="4">60S ribosomal protein L7a</fullName>
    </recommendedName>
</protein>
<comment type="function">
    <text evidence="4">Component of the ribosome.</text>
</comment>
<dbReference type="InterPro" id="IPR004038">
    <property type="entry name" value="Ribosomal_eL8/eL30/eS12/Gad45"/>
</dbReference>
<dbReference type="Ensembl" id="ENSCWAT00000020882.1">
    <property type="protein sequence ID" value="ENSCWAP00000019240.1"/>
    <property type="gene ID" value="ENSCWAG00000014766.1"/>
</dbReference>
<dbReference type="GO" id="GO:0022625">
    <property type="term" value="C:cytosolic large ribosomal subunit"/>
    <property type="evidence" value="ECO:0007669"/>
    <property type="project" value="UniProtKB-UniRule"/>
</dbReference>
<keyword evidence="4" id="KW-0689">Ribosomal protein</keyword>
<dbReference type="GO" id="GO:0003723">
    <property type="term" value="F:RNA binding"/>
    <property type="evidence" value="ECO:0007669"/>
    <property type="project" value="UniProtKB-UniRule"/>
</dbReference>
<comment type="similarity">
    <text evidence="1 4">Belongs to the eukaryotic ribosomal protein eL8 family.</text>
</comment>
<dbReference type="SUPFAM" id="SSF55315">
    <property type="entry name" value="L30e-like"/>
    <property type="match status" value="1"/>
</dbReference>
<dbReference type="Gene3D" id="3.30.1330.30">
    <property type="match status" value="1"/>
</dbReference>
<evidence type="ECO:0000256" key="2">
    <source>
        <dbReference type="ARBA" id="ARBA00023274"/>
    </source>
</evidence>
<dbReference type="AlphaFoldDB" id="A0A8C3YKQ2"/>
<accession>A0A8C3YKQ2</accession>
<evidence type="ECO:0000256" key="3">
    <source>
        <dbReference type="ARBA" id="ARBA00046616"/>
    </source>
</evidence>
<evidence type="ECO:0000313" key="7">
    <source>
        <dbReference type="Proteomes" id="UP000694540"/>
    </source>
</evidence>
<comment type="subunit">
    <text evidence="3">Component of the large ribosomal subunit. Interacts with CRY1. Interacts with DICER1, AGO2, TARBP2, MOV10 and EIF6; they form a large RNA-induced silencing complex (RISC).</text>
</comment>
<sequence length="140" mass="15275">MAPAFVKKKKAAGKENVPSKWPPVLQSGVNIVPTLVENKTAYLIVIAHHVDPIALVVFLPVLCLKMGVSYCSFEGKARLGHPVDSKTCATITFMQVNSEYKGALVKLVEANYKGRYDEKLVAHIAKLEKAKGKELATRLG</sequence>
<dbReference type="Pfam" id="PF01248">
    <property type="entry name" value="Ribosomal_L7Ae"/>
    <property type="match status" value="1"/>
</dbReference>
<keyword evidence="2 4" id="KW-0687">Ribonucleoprotein</keyword>
<evidence type="ECO:0000313" key="6">
    <source>
        <dbReference type="Ensembl" id="ENSCWAP00000019240.1"/>
    </source>
</evidence>
<dbReference type="InterPro" id="IPR001921">
    <property type="entry name" value="Ribosomal_eL8_euk"/>
</dbReference>
<dbReference type="GeneTree" id="ENSGT00940000153294"/>
<evidence type="ECO:0000256" key="4">
    <source>
        <dbReference type="RuleBase" id="RU367042"/>
    </source>
</evidence>
<dbReference type="Proteomes" id="UP000694540">
    <property type="component" value="Unplaced"/>
</dbReference>
<evidence type="ECO:0000256" key="1">
    <source>
        <dbReference type="ARBA" id="ARBA00007337"/>
    </source>
</evidence>
<reference evidence="6" key="1">
    <citation type="submission" date="2025-08" db="UniProtKB">
        <authorList>
            <consortium name="Ensembl"/>
        </authorList>
    </citation>
    <scope>IDENTIFICATION</scope>
</reference>
<proteinExistence type="inferred from homology"/>
<dbReference type="PRINTS" id="PR00882">
    <property type="entry name" value="RIBOSOMALL7A"/>
</dbReference>
<feature type="domain" description="Ribosomal protein eL8/eL30/eS12/Gadd45" evidence="5">
    <location>
        <begin position="24"/>
        <end position="100"/>
    </location>
</feature>
<dbReference type="InterPro" id="IPR018492">
    <property type="entry name" value="Ribosomal_eL8/Nhp2"/>
</dbReference>
<keyword evidence="7" id="KW-1185">Reference proteome</keyword>
<reference evidence="6" key="2">
    <citation type="submission" date="2025-09" db="UniProtKB">
        <authorList>
            <consortium name="Ensembl"/>
        </authorList>
    </citation>
    <scope>IDENTIFICATION</scope>
</reference>
<dbReference type="InterPro" id="IPR029064">
    <property type="entry name" value="Ribosomal_eL30-like_sf"/>
</dbReference>